<proteinExistence type="predicted"/>
<evidence type="ECO:0000256" key="1">
    <source>
        <dbReference type="SAM" id="SignalP"/>
    </source>
</evidence>
<sequence length="334" mass="38283">MLSFLLISASFCFGEYAGRVVPLTMENWDSLVEKRDLDTVWLVMFTSETCPACKVTYPIFQKAAIEADGLVNFGLVRADLDEGLRLRYNIQYLPTFVIIHKKGKADYTGKRTERSFVNTAAKFIPDKTMHVEKSWLTDNSDSIILFTEKDKTPPIWSAISCVFQGKIRVGITDDDEIAQSYKIDKRPAILFVNKTDQIVYHGKNSFLTLKQSVDDFMAKEYEEPFQYNVEFFLPEEYESECAQTSGYCIIHVNPDLDPKMSAAYQKFKNNRLKFFYGDEDLPFDFMKKGDLFIFHPNSYAALKVGSPSELSIAISSIFDGSAQWKSIDHFKNEN</sequence>
<dbReference type="InterPro" id="IPR013766">
    <property type="entry name" value="Thioredoxin_domain"/>
</dbReference>
<dbReference type="SUPFAM" id="SSF52833">
    <property type="entry name" value="Thioredoxin-like"/>
    <property type="match status" value="2"/>
</dbReference>
<gene>
    <name evidence="3" type="ORF">M9Y10_028848</name>
</gene>
<dbReference type="PROSITE" id="PS00194">
    <property type="entry name" value="THIOREDOXIN_1"/>
    <property type="match status" value="1"/>
</dbReference>
<dbReference type="InterPro" id="IPR036249">
    <property type="entry name" value="Thioredoxin-like_sf"/>
</dbReference>
<accession>A0ABR2KKH1</accession>
<keyword evidence="1" id="KW-0732">Signal</keyword>
<name>A0ABR2KKH1_9EUKA</name>
<dbReference type="CDD" id="cd02961">
    <property type="entry name" value="PDI_a_family"/>
    <property type="match status" value="1"/>
</dbReference>
<organism evidence="3 4">
    <name type="scientific">Tritrichomonas musculus</name>
    <dbReference type="NCBI Taxonomy" id="1915356"/>
    <lineage>
        <taxon>Eukaryota</taxon>
        <taxon>Metamonada</taxon>
        <taxon>Parabasalia</taxon>
        <taxon>Tritrichomonadida</taxon>
        <taxon>Tritrichomonadidae</taxon>
        <taxon>Tritrichomonas</taxon>
    </lineage>
</organism>
<feature type="chain" id="PRO_5045594663" description="Thioredoxin domain-containing protein" evidence="1">
    <location>
        <begin position="18"/>
        <end position="334"/>
    </location>
</feature>
<evidence type="ECO:0000313" key="4">
    <source>
        <dbReference type="Proteomes" id="UP001470230"/>
    </source>
</evidence>
<keyword evidence="4" id="KW-1185">Reference proteome</keyword>
<feature type="signal peptide" evidence="1">
    <location>
        <begin position="1"/>
        <end position="17"/>
    </location>
</feature>
<dbReference type="PANTHER" id="PTHR45815:SF3">
    <property type="entry name" value="PROTEIN DISULFIDE-ISOMERASE A6"/>
    <property type="match status" value="1"/>
</dbReference>
<dbReference type="EMBL" id="JAPFFF010000004">
    <property type="protein sequence ID" value="KAK8891629.1"/>
    <property type="molecule type" value="Genomic_DNA"/>
</dbReference>
<protein>
    <recommendedName>
        <fullName evidence="2">Thioredoxin domain-containing protein</fullName>
    </recommendedName>
</protein>
<dbReference type="Pfam" id="PF00085">
    <property type="entry name" value="Thioredoxin"/>
    <property type="match status" value="1"/>
</dbReference>
<feature type="domain" description="Thioredoxin" evidence="2">
    <location>
        <begin position="2"/>
        <end position="125"/>
    </location>
</feature>
<dbReference type="InterPro" id="IPR017937">
    <property type="entry name" value="Thioredoxin_CS"/>
</dbReference>
<evidence type="ECO:0000313" key="3">
    <source>
        <dbReference type="EMBL" id="KAK8891629.1"/>
    </source>
</evidence>
<reference evidence="3 4" key="1">
    <citation type="submission" date="2024-04" db="EMBL/GenBank/DDBJ databases">
        <title>Tritrichomonas musculus Genome.</title>
        <authorList>
            <person name="Alves-Ferreira E."/>
            <person name="Grigg M."/>
            <person name="Lorenzi H."/>
            <person name="Galac M."/>
        </authorList>
    </citation>
    <scope>NUCLEOTIDE SEQUENCE [LARGE SCALE GENOMIC DNA]</scope>
    <source>
        <strain evidence="3 4">EAF2021</strain>
    </source>
</reference>
<dbReference type="Proteomes" id="UP001470230">
    <property type="component" value="Unassembled WGS sequence"/>
</dbReference>
<dbReference type="PROSITE" id="PS51352">
    <property type="entry name" value="THIOREDOXIN_2"/>
    <property type="match status" value="1"/>
</dbReference>
<dbReference type="Gene3D" id="3.40.30.10">
    <property type="entry name" value="Glutaredoxin"/>
    <property type="match status" value="1"/>
</dbReference>
<evidence type="ECO:0000259" key="2">
    <source>
        <dbReference type="PROSITE" id="PS51352"/>
    </source>
</evidence>
<dbReference type="PANTHER" id="PTHR45815">
    <property type="entry name" value="PROTEIN DISULFIDE-ISOMERASE A6"/>
    <property type="match status" value="1"/>
</dbReference>
<comment type="caution">
    <text evidence="3">The sequence shown here is derived from an EMBL/GenBank/DDBJ whole genome shotgun (WGS) entry which is preliminary data.</text>
</comment>